<dbReference type="InterPro" id="IPR003808">
    <property type="entry name" value="Fe-S_metab-assoc_dom"/>
</dbReference>
<dbReference type="PANTHER" id="PTHR43597">
    <property type="entry name" value="SULFUR ACCEPTOR PROTEIN CSDE"/>
    <property type="match status" value="1"/>
</dbReference>
<reference evidence="4" key="1">
    <citation type="submission" date="2018-06" db="EMBL/GenBank/DDBJ databases">
        <title>Complete genome of Pseudomonas insecticola strain QZS01.</title>
        <authorList>
            <person name="Wang J."/>
            <person name="Su Q."/>
        </authorList>
    </citation>
    <scope>NUCLEOTIDE SEQUENCE [LARGE SCALE GENOMIC DNA]</scope>
    <source>
        <strain evidence="4">QZS01</strain>
    </source>
</reference>
<evidence type="ECO:0000313" key="4">
    <source>
        <dbReference type="Proteomes" id="UP000273143"/>
    </source>
</evidence>
<dbReference type="PANTHER" id="PTHR43597:SF5">
    <property type="entry name" value="SUFE-LIKE PROTEIN 2, CHLOROPLASTIC"/>
    <property type="match status" value="1"/>
</dbReference>
<feature type="domain" description="Fe-S metabolism associated" evidence="2">
    <location>
        <begin position="11"/>
        <end position="129"/>
    </location>
</feature>
<sequence length="131" mass="15005">MNLDAQNLFSTFQLNKSWEQKMRLLMQLGKNLSPLTEVEKTDKNQVKGCESQVWLVSTKQDDQWYFKATSEARLIQGLLAVLLTRINGLTAKEINEIDLDDWFQQLGLVKQLSSSRRDGLSAIFKKVKAVT</sequence>
<evidence type="ECO:0000313" key="3">
    <source>
        <dbReference type="EMBL" id="AZS51717.1"/>
    </source>
</evidence>
<dbReference type="KEGG" id="emo:DM558_13485"/>
<name>A0A3Q9JKH3_9GAMM</name>
<accession>A0A3Q9JKH3</accession>
<dbReference type="RefSeq" id="WP_127164440.1">
    <property type="nucleotide sequence ID" value="NZ_CP029822.1"/>
</dbReference>
<dbReference type="SUPFAM" id="SSF82649">
    <property type="entry name" value="SufE/NifU"/>
    <property type="match status" value="1"/>
</dbReference>
<dbReference type="AlphaFoldDB" id="A0A3Q9JKH3"/>
<evidence type="ECO:0000259" key="2">
    <source>
        <dbReference type="Pfam" id="PF02657"/>
    </source>
</evidence>
<protein>
    <submittedName>
        <fullName evidence="3">SufE family protein</fullName>
    </submittedName>
</protein>
<evidence type="ECO:0000256" key="1">
    <source>
        <dbReference type="ARBA" id="ARBA00010282"/>
    </source>
</evidence>
<proteinExistence type="inferred from homology"/>
<keyword evidence="4" id="KW-1185">Reference proteome</keyword>
<organism evidence="3 4">
    <name type="scientific">Entomomonas moraniae</name>
    <dbReference type="NCBI Taxonomy" id="2213226"/>
    <lineage>
        <taxon>Bacteria</taxon>
        <taxon>Pseudomonadati</taxon>
        <taxon>Pseudomonadota</taxon>
        <taxon>Gammaproteobacteria</taxon>
        <taxon>Pseudomonadales</taxon>
        <taxon>Pseudomonadaceae</taxon>
        <taxon>Entomomonas</taxon>
    </lineage>
</organism>
<gene>
    <name evidence="3" type="ORF">DM558_13485</name>
</gene>
<dbReference type="Gene3D" id="3.90.1010.10">
    <property type="match status" value="1"/>
</dbReference>
<dbReference type="EMBL" id="CP029822">
    <property type="protein sequence ID" value="AZS51717.1"/>
    <property type="molecule type" value="Genomic_DNA"/>
</dbReference>
<comment type="similarity">
    <text evidence="1">Belongs to the SufE family.</text>
</comment>
<dbReference type="Proteomes" id="UP000273143">
    <property type="component" value="Chromosome"/>
</dbReference>
<dbReference type="Pfam" id="PF02657">
    <property type="entry name" value="SufE"/>
    <property type="match status" value="1"/>
</dbReference>